<keyword evidence="6 17" id="KW-0472">Membrane</keyword>
<comment type="catalytic activity">
    <reaction evidence="13">
        <text>9-octadecanoyloxy-octadecanoate + H2O = 9-hydroxy-octadecanoate + octadecanoate + H(+)</text>
        <dbReference type="Rhea" id="RHEA:52096"/>
        <dbReference type="ChEBI" id="CHEBI:15377"/>
        <dbReference type="ChEBI" id="CHEBI:15378"/>
        <dbReference type="ChEBI" id="CHEBI:25629"/>
        <dbReference type="ChEBI" id="CHEBI:136286"/>
        <dbReference type="ChEBI" id="CHEBI:136373"/>
    </reaction>
    <physiologicalReaction direction="left-to-right" evidence="13">
        <dbReference type="Rhea" id="RHEA:52097"/>
    </physiologicalReaction>
</comment>
<evidence type="ECO:0000256" key="6">
    <source>
        <dbReference type="ARBA" id="ARBA00023136"/>
    </source>
</evidence>
<protein>
    <submittedName>
        <fullName evidence="18">Androgen dependent TFPI regulating protein</fullName>
    </submittedName>
</protein>
<reference evidence="18" key="1">
    <citation type="submission" date="2025-08" db="UniProtKB">
        <authorList>
            <consortium name="Ensembl"/>
        </authorList>
    </citation>
    <scope>IDENTIFICATION</scope>
</reference>
<evidence type="ECO:0000256" key="4">
    <source>
        <dbReference type="ARBA" id="ARBA00022692"/>
    </source>
</evidence>
<feature type="transmembrane region" description="Helical" evidence="17">
    <location>
        <begin position="94"/>
        <end position="114"/>
    </location>
</feature>
<dbReference type="GO" id="GO:0003332">
    <property type="term" value="P:negative regulation of extracellular matrix constituent secretion"/>
    <property type="evidence" value="ECO:0007669"/>
    <property type="project" value="Ensembl"/>
</dbReference>
<dbReference type="GO" id="GO:0071383">
    <property type="term" value="P:cellular response to steroid hormone stimulus"/>
    <property type="evidence" value="ECO:0007669"/>
    <property type="project" value="Ensembl"/>
</dbReference>
<evidence type="ECO:0000256" key="15">
    <source>
        <dbReference type="ARBA" id="ARBA00049322"/>
    </source>
</evidence>
<dbReference type="PANTHER" id="PTHR10989">
    <property type="entry name" value="ANDROGEN-INDUCED PROTEIN 1-RELATED"/>
    <property type="match status" value="1"/>
</dbReference>
<dbReference type="GO" id="GO:2000402">
    <property type="term" value="P:negative regulation of lymphocyte migration"/>
    <property type="evidence" value="ECO:0007669"/>
    <property type="project" value="Ensembl"/>
</dbReference>
<comment type="similarity">
    <text evidence="3">Belongs to the AIG1 family.</text>
</comment>
<comment type="subcellular location">
    <subcellularLocation>
        <location evidence="2">Endomembrane system</location>
        <topology evidence="2">Multi-pass membrane protein</topology>
    </subcellularLocation>
</comment>
<keyword evidence="4 17" id="KW-0812">Transmembrane</keyword>
<feature type="transmembrane region" description="Helical" evidence="17">
    <location>
        <begin position="17"/>
        <end position="34"/>
    </location>
</feature>
<feature type="transmembrane region" description="Helical" evidence="17">
    <location>
        <begin position="196"/>
        <end position="219"/>
    </location>
</feature>
<comment type="catalytic activity">
    <reaction evidence="11">
        <text>12-(9Z-octadecenoyloxy)-octadecanoate + H2O = 12-hydroxyoctadecanoate + (9Z)-octadecenoate + H(+)</text>
        <dbReference type="Rhea" id="RHEA:52060"/>
        <dbReference type="ChEBI" id="CHEBI:15377"/>
        <dbReference type="ChEBI" id="CHEBI:15378"/>
        <dbReference type="ChEBI" id="CHEBI:30823"/>
        <dbReference type="ChEBI" id="CHEBI:84201"/>
        <dbReference type="ChEBI" id="CHEBI:136302"/>
    </reaction>
    <physiologicalReaction direction="left-to-right" evidence="11">
        <dbReference type="Rhea" id="RHEA:52061"/>
    </physiologicalReaction>
</comment>
<dbReference type="GO" id="GO:1903038">
    <property type="term" value="P:negative regulation of leukocyte cell-cell adhesion"/>
    <property type="evidence" value="ECO:0007669"/>
    <property type="project" value="Ensembl"/>
</dbReference>
<comment type="catalytic activity">
    <reaction evidence="7">
        <text>12-hexadecanoyloxy-octadecanoate + H2O = 12-hydroxyoctadecanoate + hexadecanoate + H(+)</text>
        <dbReference type="Rhea" id="RHEA:52056"/>
        <dbReference type="ChEBI" id="CHEBI:7896"/>
        <dbReference type="ChEBI" id="CHEBI:15377"/>
        <dbReference type="ChEBI" id="CHEBI:15378"/>
        <dbReference type="ChEBI" id="CHEBI:83677"/>
        <dbReference type="ChEBI" id="CHEBI:84201"/>
    </reaction>
    <physiologicalReaction direction="left-to-right" evidence="7">
        <dbReference type="Rhea" id="RHEA:52057"/>
    </physiologicalReaction>
</comment>
<evidence type="ECO:0000256" key="11">
    <source>
        <dbReference type="ARBA" id="ARBA00048701"/>
    </source>
</evidence>
<keyword evidence="5 17" id="KW-1133">Transmembrane helix</keyword>
<dbReference type="Pfam" id="PF04750">
    <property type="entry name" value="Far-17a_AIG1"/>
    <property type="match status" value="1"/>
</dbReference>
<reference evidence="18" key="2">
    <citation type="submission" date="2025-09" db="UniProtKB">
        <authorList>
            <consortium name="Ensembl"/>
        </authorList>
    </citation>
    <scope>IDENTIFICATION</scope>
</reference>
<dbReference type="GO" id="GO:0051897">
    <property type="term" value="P:positive regulation of phosphatidylinositol 3-kinase/protein kinase B signal transduction"/>
    <property type="evidence" value="ECO:0007669"/>
    <property type="project" value="Ensembl"/>
</dbReference>
<dbReference type="GO" id="GO:0050709">
    <property type="term" value="P:negative regulation of protein secretion"/>
    <property type="evidence" value="ECO:0007669"/>
    <property type="project" value="Ensembl"/>
</dbReference>
<evidence type="ECO:0000256" key="1">
    <source>
        <dbReference type="ARBA" id="ARBA00000923"/>
    </source>
</evidence>
<feature type="transmembrane region" description="Helical" evidence="17">
    <location>
        <begin position="54"/>
        <end position="73"/>
    </location>
</feature>
<comment type="catalytic activity">
    <reaction evidence="15">
        <text>13-(9Z-hexadecenoyloxy)-octadecanoate + H2O = 13-hydroxy-octadecanoate + (9Z)-hexadecenoate + H(+)</text>
        <dbReference type="Rhea" id="RHEA:52076"/>
        <dbReference type="ChEBI" id="CHEBI:15377"/>
        <dbReference type="ChEBI" id="CHEBI:15378"/>
        <dbReference type="ChEBI" id="CHEBI:32372"/>
        <dbReference type="ChEBI" id="CHEBI:136304"/>
        <dbReference type="ChEBI" id="CHEBI:136315"/>
    </reaction>
    <physiologicalReaction direction="left-to-right" evidence="15">
        <dbReference type="Rhea" id="RHEA:52077"/>
    </physiologicalReaction>
</comment>
<name>A0A8C5L603_JACJA</name>
<evidence type="ECO:0000313" key="19">
    <source>
        <dbReference type="Proteomes" id="UP000694385"/>
    </source>
</evidence>
<dbReference type="GO" id="GO:0042758">
    <property type="term" value="P:long-chain fatty acid catabolic process"/>
    <property type="evidence" value="ECO:0007669"/>
    <property type="project" value="Ensembl"/>
</dbReference>
<dbReference type="InterPro" id="IPR006838">
    <property type="entry name" value="ADTRP_AIG1"/>
</dbReference>
<evidence type="ECO:0000256" key="8">
    <source>
        <dbReference type="ARBA" id="ARBA00047427"/>
    </source>
</evidence>
<comment type="catalytic activity">
    <reaction evidence="1">
        <text>9-(9Z-hexadecenoyloxy)-octadecanoate + H2O = (9Z)-hexadecenoate + 9-hydroxy-octadecanoate + H(+)</text>
        <dbReference type="Rhea" id="RHEA:52068"/>
        <dbReference type="ChEBI" id="CHEBI:15377"/>
        <dbReference type="ChEBI" id="CHEBI:15378"/>
        <dbReference type="ChEBI" id="CHEBI:32372"/>
        <dbReference type="ChEBI" id="CHEBI:136286"/>
        <dbReference type="ChEBI" id="CHEBI:136309"/>
    </reaction>
    <physiologicalReaction direction="left-to-right" evidence="1">
        <dbReference type="Rhea" id="RHEA:52069"/>
    </physiologicalReaction>
</comment>
<evidence type="ECO:0000256" key="16">
    <source>
        <dbReference type="ARBA" id="ARBA00049428"/>
    </source>
</evidence>
<sequence>MLLPCSKDDTMTKTSTCIYHFLLLNWYIFLNYYIPYLGKANKIRVFPDGAHLKYLTLLNLLLQAVFFGVAFLDDVLKRVQGRKHVTFLTSCRDLLFTVLAFPVSTFVFVAFWSVFLYDRDLIYPRILDEVFPGWINHAMHTWILPFQLVEVILRPHRYPSKKKGLTLLGAFSLGYVIRVLWLYAMTGSWVYPVFTTLSPLGIVTFCSAGYILTASIYLFGEKLNHWKWGWSKEQLKRPSRVYDHPSHRLLI</sequence>
<dbReference type="GO" id="GO:0009986">
    <property type="term" value="C:cell surface"/>
    <property type="evidence" value="ECO:0007669"/>
    <property type="project" value="Ensembl"/>
</dbReference>
<dbReference type="OMA" id="AFFPPWI"/>
<comment type="catalytic activity">
    <reaction evidence="8">
        <text>13-octadecanoyloxy-octadecanoate + H2O = 13-hydroxy-octadecanoate + octadecanoate + H(+)</text>
        <dbReference type="Rhea" id="RHEA:52084"/>
        <dbReference type="ChEBI" id="CHEBI:15377"/>
        <dbReference type="ChEBI" id="CHEBI:15378"/>
        <dbReference type="ChEBI" id="CHEBI:25629"/>
        <dbReference type="ChEBI" id="CHEBI:136304"/>
        <dbReference type="ChEBI" id="CHEBI:136335"/>
    </reaction>
    <physiologicalReaction direction="left-to-right" evidence="8">
        <dbReference type="Rhea" id="RHEA:52085"/>
    </physiologicalReaction>
</comment>
<dbReference type="GO" id="GO:0030195">
    <property type="term" value="P:negative regulation of blood coagulation"/>
    <property type="evidence" value="ECO:0007669"/>
    <property type="project" value="Ensembl"/>
</dbReference>
<evidence type="ECO:0000256" key="7">
    <source>
        <dbReference type="ARBA" id="ARBA00047368"/>
    </source>
</evidence>
<evidence type="ECO:0000256" key="9">
    <source>
        <dbReference type="ARBA" id="ARBA00047863"/>
    </source>
</evidence>
<dbReference type="AlphaFoldDB" id="A0A8C5L603"/>
<dbReference type="GO" id="GO:0016787">
    <property type="term" value="F:hydrolase activity"/>
    <property type="evidence" value="ECO:0007669"/>
    <property type="project" value="Ensembl"/>
</dbReference>
<evidence type="ECO:0000256" key="10">
    <source>
        <dbReference type="ARBA" id="ARBA00048680"/>
    </source>
</evidence>
<gene>
    <name evidence="18" type="primary">Adtrp</name>
</gene>
<dbReference type="GO" id="GO:0140052">
    <property type="term" value="P:cellular response to oxidised low-density lipoprotein particle stimulus"/>
    <property type="evidence" value="ECO:0007669"/>
    <property type="project" value="Ensembl"/>
</dbReference>
<comment type="catalytic activity">
    <reaction evidence="10">
        <text>12-octadecanoyloxy-octadecanoate + H2O = 12-hydroxyoctadecanoate + octadecanoate + H(+)</text>
        <dbReference type="Rhea" id="RHEA:52080"/>
        <dbReference type="ChEBI" id="CHEBI:15377"/>
        <dbReference type="ChEBI" id="CHEBI:15378"/>
        <dbReference type="ChEBI" id="CHEBI:25629"/>
        <dbReference type="ChEBI" id="CHEBI:84201"/>
        <dbReference type="ChEBI" id="CHEBI:136330"/>
    </reaction>
    <physiologicalReaction direction="left-to-right" evidence="10">
        <dbReference type="Rhea" id="RHEA:52081"/>
    </physiologicalReaction>
</comment>
<evidence type="ECO:0000256" key="5">
    <source>
        <dbReference type="ARBA" id="ARBA00022989"/>
    </source>
</evidence>
<comment type="catalytic activity">
    <reaction evidence="12">
        <text>9-(9Z-octadecenoyloxy)-octadecanoate + H2O = 9-hydroxy-octadecanoate + (9Z)-octadecenoate + H(+)</text>
        <dbReference type="Rhea" id="RHEA:52048"/>
        <dbReference type="ChEBI" id="CHEBI:15377"/>
        <dbReference type="ChEBI" id="CHEBI:15378"/>
        <dbReference type="ChEBI" id="CHEBI:30823"/>
        <dbReference type="ChEBI" id="CHEBI:136282"/>
        <dbReference type="ChEBI" id="CHEBI:136286"/>
    </reaction>
    <physiologicalReaction direction="left-to-right" evidence="12">
        <dbReference type="Rhea" id="RHEA:52049"/>
    </physiologicalReaction>
</comment>
<dbReference type="GO" id="GO:0012505">
    <property type="term" value="C:endomembrane system"/>
    <property type="evidence" value="ECO:0007669"/>
    <property type="project" value="UniProtKB-SubCell"/>
</dbReference>
<evidence type="ECO:0000256" key="2">
    <source>
        <dbReference type="ARBA" id="ARBA00004127"/>
    </source>
</evidence>
<dbReference type="PANTHER" id="PTHR10989:SF17">
    <property type="entry name" value="ANDROGEN-DEPENDENT TFPI-REGULATING PROTEIN"/>
    <property type="match status" value="1"/>
</dbReference>
<dbReference type="Ensembl" id="ENSJJAT00000026815.1">
    <property type="protein sequence ID" value="ENSJJAP00000020269.1"/>
    <property type="gene ID" value="ENSJJAG00000020997.1"/>
</dbReference>
<evidence type="ECO:0000256" key="17">
    <source>
        <dbReference type="SAM" id="Phobius"/>
    </source>
</evidence>
<comment type="catalytic activity">
    <reaction evidence="14">
        <text>13-(9Z-octadecenoyloxy)-octadecanoate + H2O = 13-hydroxy-octadecanoate + (9Z)-octadecenoate + H(+)</text>
        <dbReference type="Rhea" id="RHEA:52064"/>
        <dbReference type="ChEBI" id="CHEBI:15377"/>
        <dbReference type="ChEBI" id="CHEBI:15378"/>
        <dbReference type="ChEBI" id="CHEBI:30823"/>
        <dbReference type="ChEBI" id="CHEBI:136303"/>
        <dbReference type="ChEBI" id="CHEBI:136304"/>
    </reaction>
    <physiologicalReaction direction="left-to-right" evidence="14">
        <dbReference type="Rhea" id="RHEA:52065"/>
    </physiologicalReaction>
</comment>
<evidence type="ECO:0000313" key="18">
    <source>
        <dbReference type="Ensembl" id="ENSJJAP00000020269.1"/>
    </source>
</evidence>
<dbReference type="GO" id="GO:0002042">
    <property type="term" value="P:cell migration involved in sprouting angiogenesis"/>
    <property type="evidence" value="ECO:0007669"/>
    <property type="project" value="Ensembl"/>
</dbReference>
<dbReference type="GeneTree" id="ENSGT00940000158284"/>
<feature type="transmembrane region" description="Helical" evidence="17">
    <location>
        <begin position="165"/>
        <end position="184"/>
    </location>
</feature>
<proteinExistence type="inferred from homology"/>
<organism evidence="18 19">
    <name type="scientific">Jaculus jaculus</name>
    <name type="common">Lesser Egyptian jerboa</name>
    <dbReference type="NCBI Taxonomy" id="51337"/>
    <lineage>
        <taxon>Eukaryota</taxon>
        <taxon>Metazoa</taxon>
        <taxon>Chordata</taxon>
        <taxon>Craniata</taxon>
        <taxon>Vertebrata</taxon>
        <taxon>Euteleostomi</taxon>
        <taxon>Mammalia</taxon>
        <taxon>Eutheria</taxon>
        <taxon>Euarchontoglires</taxon>
        <taxon>Glires</taxon>
        <taxon>Rodentia</taxon>
        <taxon>Myomorpha</taxon>
        <taxon>Dipodoidea</taxon>
        <taxon>Dipodidae</taxon>
        <taxon>Dipodinae</taxon>
        <taxon>Jaculus</taxon>
    </lineage>
</organism>
<dbReference type="GO" id="GO:0010628">
    <property type="term" value="P:positive regulation of gene expression"/>
    <property type="evidence" value="ECO:0007669"/>
    <property type="project" value="Ensembl"/>
</dbReference>
<dbReference type="GO" id="GO:0005901">
    <property type="term" value="C:caveola"/>
    <property type="evidence" value="ECO:0007669"/>
    <property type="project" value="Ensembl"/>
</dbReference>
<accession>A0A8C5L603</accession>
<evidence type="ECO:0000256" key="13">
    <source>
        <dbReference type="ARBA" id="ARBA00049221"/>
    </source>
</evidence>
<dbReference type="Proteomes" id="UP000694385">
    <property type="component" value="Unassembled WGS sequence"/>
</dbReference>
<evidence type="ECO:0000256" key="3">
    <source>
        <dbReference type="ARBA" id="ARBA00009300"/>
    </source>
</evidence>
<comment type="catalytic activity">
    <reaction evidence="16">
        <text>12-(9Z-hexadecenoyloxy)-octadecanoate + H2O = 12-hydroxyoctadecanoate + (9Z)-hexadecenoate + H(+)</text>
        <dbReference type="Rhea" id="RHEA:52072"/>
        <dbReference type="ChEBI" id="CHEBI:15377"/>
        <dbReference type="ChEBI" id="CHEBI:15378"/>
        <dbReference type="ChEBI" id="CHEBI:32372"/>
        <dbReference type="ChEBI" id="CHEBI:84201"/>
        <dbReference type="ChEBI" id="CHEBI:136312"/>
    </reaction>
    <physiologicalReaction direction="left-to-right" evidence="16">
        <dbReference type="Rhea" id="RHEA:52073"/>
    </physiologicalReaction>
</comment>
<keyword evidence="19" id="KW-1185">Reference proteome</keyword>
<comment type="catalytic activity">
    <reaction evidence="9">
        <text>9-hexadecanoyloxy-octadecanoate + H2O = 9-hydroxy-octadecanoate + hexadecanoate + H(+)</text>
        <dbReference type="Rhea" id="RHEA:52052"/>
        <dbReference type="ChEBI" id="CHEBI:7896"/>
        <dbReference type="ChEBI" id="CHEBI:15377"/>
        <dbReference type="ChEBI" id="CHEBI:15378"/>
        <dbReference type="ChEBI" id="CHEBI:83670"/>
        <dbReference type="ChEBI" id="CHEBI:136286"/>
    </reaction>
    <physiologicalReaction direction="left-to-right" evidence="9">
        <dbReference type="Rhea" id="RHEA:52053"/>
    </physiologicalReaction>
</comment>
<evidence type="ECO:0000256" key="12">
    <source>
        <dbReference type="ARBA" id="ARBA00048800"/>
    </source>
</evidence>
<evidence type="ECO:0000256" key="14">
    <source>
        <dbReference type="ARBA" id="ARBA00049296"/>
    </source>
</evidence>